<accession>A0A4R1SA88</accession>
<dbReference type="PANTHER" id="PTHR30408:SF12">
    <property type="entry name" value="TYPE I RESTRICTION ENZYME MJAVIII SPECIFICITY SUBUNIT"/>
    <property type="match status" value="1"/>
</dbReference>
<evidence type="ECO:0000313" key="5">
    <source>
        <dbReference type="EMBL" id="TCL76425.1"/>
    </source>
</evidence>
<dbReference type="GO" id="GO:0003677">
    <property type="term" value="F:DNA binding"/>
    <property type="evidence" value="ECO:0007669"/>
    <property type="project" value="UniProtKB-KW"/>
</dbReference>
<dbReference type="InterPro" id="IPR044946">
    <property type="entry name" value="Restrct_endonuc_typeI_TRD_sf"/>
</dbReference>
<evidence type="ECO:0000313" key="6">
    <source>
        <dbReference type="Proteomes" id="UP000295008"/>
    </source>
</evidence>
<dbReference type="Proteomes" id="UP000295008">
    <property type="component" value="Unassembled WGS sequence"/>
</dbReference>
<comment type="similarity">
    <text evidence="1">Belongs to the type-I restriction system S methylase family.</text>
</comment>
<feature type="domain" description="Type I restriction modification DNA specificity" evidence="4">
    <location>
        <begin position="3"/>
        <end position="176"/>
    </location>
</feature>
<evidence type="ECO:0000256" key="2">
    <source>
        <dbReference type="ARBA" id="ARBA00022747"/>
    </source>
</evidence>
<dbReference type="OrthoDB" id="9811611at2"/>
<comment type="caution">
    <text evidence="5">The sequence shown here is derived from an EMBL/GenBank/DDBJ whole genome shotgun (WGS) entry which is preliminary data.</text>
</comment>
<dbReference type="AlphaFoldDB" id="A0A4R1SA88"/>
<reference evidence="5 6" key="1">
    <citation type="submission" date="2019-03" db="EMBL/GenBank/DDBJ databases">
        <title>Genomic Encyclopedia of Type Strains, Phase IV (KMG-IV): sequencing the most valuable type-strain genomes for metagenomic binning, comparative biology and taxonomic classification.</title>
        <authorList>
            <person name="Goeker M."/>
        </authorList>
    </citation>
    <scope>NUCLEOTIDE SEQUENCE [LARGE SCALE GENOMIC DNA]</scope>
    <source>
        <strain evidence="5 6">LX-B</strain>
    </source>
</reference>
<dbReference type="Gene3D" id="3.90.220.20">
    <property type="entry name" value="DNA methylase specificity domains"/>
    <property type="match status" value="2"/>
</dbReference>
<feature type="domain" description="Type I restriction modification DNA specificity" evidence="4">
    <location>
        <begin position="260"/>
        <end position="374"/>
    </location>
</feature>
<dbReference type="EMBL" id="SLUN01000002">
    <property type="protein sequence ID" value="TCL76425.1"/>
    <property type="molecule type" value="Genomic_DNA"/>
</dbReference>
<dbReference type="SUPFAM" id="SSF116734">
    <property type="entry name" value="DNA methylase specificity domain"/>
    <property type="match status" value="2"/>
</dbReference>
<evidence type="ECO:0000256" key="3">
    <source>
        <dbReference type="ARBA" id="ARBA00023125"/>
    </source>
</evidence>
<dbReference type="Pfam" id="PF01420">
    <property type="entry name" value="Methylase_S"/>
    <property type="match status" value="2"/>
</dbReference>
<dbReference type="PANTHER" id="PTHR30408">
    <property type="entry name" value="TYPE-1 RESTRICTION ENZYME ECOKI SPECIFICITY PROTEIN"/>
    <property type="match status" value="1"/>
</dbReference>
<name>A0A4R1SA88_HYDET</name>
<keyword evidence="2" id="KW-0680">Restriction system</keyword>
<keyword evidence="6" id="KW-1185">Reference proteome</keyword>
<dbReference type="CDD" id="cd17522">
    <property type="entry name" value="RMtype1_S_MjaORF1531P-TRD1-CR1_like"/>
    <property type="match status" value="1"/>
</dbReference>
<dbReference type="InterPro" id="IPR052021">
    <property type="entry name" value="Type-I_RS_S_subunit"/>
</dbReference>
<dbReference type="RefSeq" id="WP_132012606.1">
    <property type="nucleotide sequence ID" value="NZ_SLUN01000002.1"/>
</dbReference>
<dbReference type="InterPro" id="IPR000055">
    <property type="entry name" value="Restrct_endonuc_typeI_TRD"/>
</dbReference>
<keyword evidence="3" id="KW-0238">DNA-binding</keyword>
<protein>
    <submittedName>
        <fullName evidence="5">Type I restriction enzyme S subunit</fullName>
    </submittedName>
</protein>
<proteinExistence type="inferred from homology"/>
<dbReference type="CDD" id="cd17246">
    <property type="entry name" value="RMtype1_S_SonII-TRD2-CR2_like"/>
    <property type="match status" value="1"/>
</dbReference>
<evidence type="ECO:0000259" key="4">
    <source>
        <dbReference type="Pfam" id="PF01420"/>
    </source>
</evidence>
<sequence>MIVKKIGETFEFVRNGSNIKQGIEGGIPITRIETIANGIIDLNRLGYAGIYDEEKYSQYYLQDGDILMSHINSEAHLGKVAIFENINTTLIHGMNLLCLRPNRSILFPKYALYCFKRSDFKRQIAKITKKAVNQASFSTSDLKKLTIPLPPLQKQKRIAAILDKADAIRKKRQESIRLLDEFLQSVFLEMFGQSKDYERNYSIESLDKVSNKITDGEHGTVKRETKGYLYLMARNITTDNKISLKELSFISEDDHKRIYKRCNPEHGDLLLVCVGATIGKVAIVPKMDEFSLARSVALIKPNKNIVNPKFLLHLFNTNYIQKQFNFSKNEVAQAGLYTGQIKKIKLPIPNINHQNNFAEIVEKTEYQKLCLEKSLSDIENCYNSLIQKAFRGELL</sequence>
<evidence type="ECO:0000256" key="1">
    <source>
        <dbReference type="ARBA" id="ARBA00010923"/>
    </source>
</evidence>
<gene>
    <name evidence="5" type="ORF">EDC14_1002184</name>
</gene>
<dbReference type="GO" id="GO:0009307">
    <property type="term" value="P:DNA restriction-modification system"/>
    <property type="evidence" value="ECO:0007669"/>
    <property type="project" value="UniProtKB-KW"/>
</dbReference>
<organism evidence="5 6">
    <name type="scientific">Hydrogenispora ethanolica</name>
    <dbReference type="NCBI Taxonomy" id="1082276"/>
    <lineage>
        <taxon>Bacteria</taxon>
        <taxon>Bacillati</taxon>
        <taxon>Bacillota</taxon>
        <taxon>Hydrogenispora</taxon>
    </lineage>
</organism>